<dbReference type="EnsemblPlants" id="PGSC0003DMT400043179">
    <property type="protein sequence ID" value="PGSC0003DMT400043179"/>
    <property type="gene ID" value="PGSC0003DMG400016755"/>
</dbReference>
<dbReference type="Gramene" id="PGSC0003DMT400043179">
    <property type="protein sequence ID" value="PGSC0003DMT400043179"/>
    <property type="gene ID" value="PGSC0003DMG400016755"/>
</dbReference>
<dbReference type="PaxDb" id="4113-PGSC0003DMT400043179"/>
<dbReference type="Proteomes" id="UP000011115">
    <property type="component" value="Unassembled WGS sequence"/>
</dbReference>
<evidence type="ECO:0000313" key="2">
    <source>
        <dbReference type="EnsemblPlants" id="PGSC0003DMT400043179"/>
    </source>
</evidence>
<organism evidence="2 3">
    <name type="scientific">Solanum tuberosum</name>
    <name type="common">Potato</name>
    <dbReference type="NCBI Taxonomy" id="4113"/>
    <lineage>
        <taxon>Eukaryota</taxon>
        <taxon>Viridiplantae</taxon>
        <taxon>Streptophyta</taxon>
        <taxon>Embryophyta</taxon>
        <taxon>Tracheophyta</taxon>
        <taxon>Spermatophyta</taxon>
        <taxon>Magnoliopsida</taxon>
        <taxon>eudicotyledons</taxon>
        <taxon>Gunneridae</taxon>
        <taxon>Pentapetalae</taxon>
        <taxon>asterids</taxon>
        <taxon>lamiids</taxon>
        <taxon>Solanales</taxon>
        <taxon>Solanaceae</taxon>
        <taxon>Solanoideae</taxon>
        <taxon>Solaneae</taxon>
        <taxon>Solanum</taxon>
    </lineage>
</organism>
<reference evidence="3" key="1">
    <citation type="journal article" date="2011" name="Nature">
        <title>Genome sequence and analysis of the tuber crop potato.</title>
        <authorList>
            <consortium name="The Potato Genome Sequencing Consortium"/>
        </authorList>
    </citation>
    <scope>NUCLEOTIDE SEQUENCE [LARGE SCALE GENOMIC DNA]</scope>
    <source>
        <strain evidence="3">cv. DM1-3 516 R44</strain>
    </source>
</reference>
<accession>M1BE79</accession>
<evidence type="ECO:0000313" key="3">
    <source>
        <dbReference type="Proteomes" id="UP000011115"/>
    </source>
</evidence>
<proteinExistence type="predicted"/>
<protein>
    <submittedName>
        <fullName evidence="2">Uncharacterized protein</fullName>
    </submittedName>
</protein>
<keyword evidence="3" id="KW-1185">Reference proteome</keyword>
<keyword evidence="1" id="KW-0472">Membrane</keyword>
<dbReference type="HOGENOM" id="CLU_1252518_0_0_1"/>
<keyword evidence="1" id="KW-1133">Transmembrane helix</keyword>
<reference evidence="2" key="2">
    <citation type="submission" date="2015-06" db="UniProtKB">
        <authorList>
            <consortium name="EnsemblPlants"/>
        </authorList>
    </citation>
    <scope>IDENTIFICATION</scope>
    <source>
        <strain evidence="2">DM1-3 516 R44</strain>
    </source>
</reference>
<dbReference type="InParanoid" id="M1BE79"/>
<feature type="transmembrane region" description="Helical" evidence="1">
    <location>
        <begin position="192"/>
        <end position="214"/>
    </location>
</feature>
<evidence type="ECO:0000256" key="1">
    <source>
        <dbReference type="SAM" id="Phobius"/>
    </source>
</evidence>
<keyword evidence="1" id="KW-0812">Transmembrane</keyword>
<sequence length="221" mass="24945">MTLLESHTLPSVGRRVDTTNLDEVASKISKFVLAHGVLMLVNHHIVSPVLFHPLELEAEVVNVGDLVDVIVLIDDPVDLLNSRIDLNPIGWPLSSGAARVGGGSFGVVSRNRRSTRRFTLWYSSSPSRSILQHRHALNHWETRYCFVELLGDAPTAPFFRRLDPFLQGSAHWNKSQSKTLWRLAKWTRRSSGLHFLVIFSLFAPFCNVVSMLSFKHQIPKT</sequence>
<dbReference type="AlphaFoldDB" id="M1BE79"/>
<name>M1BE79_SOLTU</name>